<dbReference type="Pfam" id="PF07883">
    <property type="entry name" value="Cupin_2"/>
    <property type="match status" value="1"/>
</dbReference>
<dbReference type="EMBL" id="QRMS01000002">
    <property type="protein sequence ID" value="RHJ87989.1"/>
    <property type="molecule type" value="Genomic_DNA"/>
</dbReference>
<gene>
    <name evidence="3" type="ORF">DW099_06100</name>
</gene>
<dbReference type="InterPro" id="IPR011051">
    <property type="entry name" value="RmlC_Cupin_sf"/>
</dbReference>
<dbReference type="OrthoDB" id="9797047at2"/>
<dbReference type="PANTHER" id="PTHR35848">
    <property type="entry name" value="OXALATE-BINDING PROTEIN"/>
    <property type="match status" value="1"/>
</dbReference>
<dbReference type="InterPro" id="IPR014710">
    <property type="entry name" value="RmlC-like_jellyroll"/>
</dbReference>
<comment type="caution">
    <text evidence="3">The sequence shown here is derived from an EMBL/GenBank/DDBJ whole genome shotgun (WGS) entry which is preliminary data.</text>
</comment>
<reference evidence="3 4" key="1">
    <citation type="submission" date="2018-08" db="EMBL/GenBank/DDBJ databases">
        <title>A genome reference for cultivated species of the human gut microbiota.</title>
        <authorList>
            <person name="Zou Y."/>
            <person name="Xue W."/>
            <person name="Luo G."/>
        </authorList>
    </citation>
    <scope>NUCLEOTIDE SEQUENCE [LARGE SCALE GENOMIC DNA]</scope>
    <source>
        <strain evidence="3 4">AM07-24</strain>
    </source>
</reference>
<keyword evidence="1" id="KW-0479">Metal-binding</keyword>
<dbReference type="InterPro" id="IPR051610">
    <property type="entry name" value="GPI/OXD"/>
</dbReference>
<dbReference type="SUPFAM" id="SSF51182">
    <property type="entry name" value="RmlC-like cupins"/>
    <property type="match status" value="1"/>
</dbReference>
<dbReference type="InterPro" id="IPR013096">
    <property type="entry name" value="Cupin_2"/>
</dbReference>
<organism evidence="3 4">
    <name type="scientific">Emergencia timonensis</name>
    <dbReference type="NCBI Taxonomy" id="1776384"/>
    <lineage>
        <taxon>Bacteria</taxon>
        <taxon>Bacillati</taxon>
        <taxon>Bacillota</taxon>
        <taxon>Clostridia</taxon>
        <taxon>Peptostreptococcales</taxon>
        <taxon>Anaerovoracaceae</taxon>
        <taxon>Emergencia</taxon>
    </lineage>
</organism>
<dbReference type="GO" id="GO:0046872">
    <property type="term" value="F:metal ion binding"/>
    <property type="evidence" value="ECO:0007669"/>
    <property type="project" value="UniProtKB-KW"/>
</dbReference>
<evidence type="ECO:0000313" key="4">
    <source>
        <dbReference type="Proteomes" id="UP000284841"/>
    </source>
</evidence>
<dbReference type="Proteomes" id="UP000284841">
    <property type="component" value="Unassembled WGS sequence"/>
</dbReference>
<evidence type="ECO:0000256" key="1">
    <source>
        <dbReference type="ARBA" id="ARBA00022723"/>
    </source>
</evidence>
<sequence>MIIDFKQIEETVIPHFRGGEKETRSRMFADPACKIMHGRLEPGASIGLHTHDTSSEIIYILKGRGKVLYDGGYEEVEEGLCHYCPKGHEHSLINDSDEDLIFFAVVPEQ</sequence>
<feature type="domain" description="Cupin type-2" evidence="2">
    <location>
        <begin position="39"/>
        <end position="105"/>
    </location>
</feature>
<dbReference type="STRING" id="1776384.GCA_900086585_03541"/>
<dbReference type="RefSeq" id="WP_067541396.1">
    <property type="nucleotide sequence ID" value="NZ_AP025567.1"/>
</dbReference>
<dbReference type="PANTHER" id="PTHR35848:SF6">
    <property type="entry name" value="CUPIN TYPE-2 DOMAIN-CONTAINING PROTEIN"/>
    <property type="match status" value="1"/>
</dbReference>
<dbReference type="AlphaFoldDB" id="A0A415E336"/>
<evidence type="ECO:0000259" key="2">
    <source>
        <dbReference type="Pfam" id="PF07883"/>
    </source>
</evidence>
<keyword evidence="4" id="KW-1185">Reference proteome</keyword>
<proteinExistence type="predicted"/>
<dbReference type="Gene3D" id="2.60.120.10">
    <property type="entry name" value="Jelly Rolls"/>
    <property type="match status" value="1"/>
</dbReference>
<evidence type="ECO:0000313" key="3">
    <source>
        <dbReference type="EMBL" id="RHJ87989.1"/>
    </source>
</evidence>
<dbReference type="GeneID" id="83005835"/>
<protein>
    <submittedName>
        <fullName evidence="3">Cupin domain-containing protein</fullName>
    </submittedName>
</protein>
<name>A0A415E336_9FIRM</name>
<accession>A0A415E336</accession>